<feature type="signal peptide" evidence="2">
    <location>
        <begin position="1"/>
        <end position="20"/>
    </location>
</feature>
<dbReference type="InterPro" id="IPR003760">
    <property type="entry name" value="PnrA-like"/>
</dbReference>
<keyword evidence="5" id="KW-1185">Reference proteome</keyword>
<dbReference type="PANTHER" id="PTHR43208">
    <property type="entry name" value="ABC TRANSPORTER SUBSTRATE-BINDING PROTEIN"/>
    <property type="match status" value="1"/>
</dbReference>
<dbReference type="PANTHER" id="PTHR43208:SF1">
    <property type="entry name" value="ABC TRANSPORTER SUBSTRATE-BINDING PROTEIN"/>
    <property type="match status" value="1"/>
</dbReference>
<feature type="domain" description="ABC transporter substrate-binding protein PnrA-like" evidence="3">
    <location>
        <begin position="41"/>
        <end position="304"/>
    </location>
</feature>
<organism evidence="4 5">
    <name type="scientific">Phytohabitans rumicis</name>
    <dbReference type="NCBI Taxonomy" id="1076125"/>
    <lineage>
        <taxon>Bacteria</taxon>
        <taxon>Bacillati</taxon>
        <taxon>Actinomycetota</taxon>
        <taxon>Actinomycetes</taxon>
        <taxon>Micromonosporales</taxon>
        <taxon>Micromonosporaceae</taxon>
    </lineage>
</organism>
<dbReference type="Gene3D" id="3.40.50.2300">
    <property type="match status" value="2"/>
</dbReference>
<dbReference type="GO" id="GO:0005886">
    <property type="term" value="C:plasma membrane"/>
    <property type="evidence" value="ECO:0007669"/>
    <property type="project" value="InterPro"/>
</dbReference>
<sequence>MTRTRIAFAASLAAALLATAACGDAGKKETASADATAAAKPKLAIVYSPQFKDGSWGEAALTGAQKLKADGVISDFVAQENVPPGADAERALRDLAEKGYNPIIAHSFNYGDDVKKVAKDFPKTIFAYAGGFGDVKDNVADYSQPFWEATYLEGILGAGATGSGKVAGAGGFDIPVCRAMYNAYLAGAKLVRPATTGSFVAVGDWVDVQKAKEAALSQADQGATMFVGCGQGPTFGQIEAAKERKAVAAGYVGDMSGLADSVLVSFTWNLDKTFGQMVADVAAGKVNPTRYYEVGMKDGGMDVVINPAWQSKIPAAVMTTYEQKLADVKSGAFTVPFAGK</sequence>
<reference evidence="4 5" key="1">
    <citation type="submission" date="2020-03" db="EMBL/GenBank/DDBJ databases">
        <title>Whole genome shotgun sequence of Phytohabitans rumicis NBRC 108638.</title>
        <authorList>
            <person name="Komaki H."/>
            <person name="Tamura T."/>
        </authorList>
    </citation>
    <scope>NUCLEOTIDE SEQUENCE [LARGE SCALE GENOMIC DNA]</scope>
    <source>
        <strain evidence="4 5">NBRC 108638</strain>
    </source>
</reference>
<accession>A0A6V8KZC9</accession>
<gene>
    <name evidence="4" type="ORF">Prum_008290</name>
</gene>
<keyword evidence="1 2" id="KW-0732">Signal</keyword>
<reference evidence="4 5" key="2">
    <citation type="submission" date="2020-03" db="EMBL/GenBank/DDBJ databases">
        <authorList>
            <person name="Ichikawa N."/>
            <person name="Kimura A."/>
            <person name="Kitahashi Y."/>
            <person name="Uohara A."/>
        </authorList>
    </citation>
    <scope>NUCLEOTIDE SEQUENCE [LARGE SCALE GENOMIC DNA]</scope>
    <source>
        <strain evidence="4 5">NBRC 108638</strain>
    </source>
</reference>
<dbReference type="PROSITE" id="PS51257">
    <property type="entry name" value="PROKAR_LIPOPROTEIN"/>
    <property type="match status" value="1"/>
</dbReference>
<feature type="chain" id="PRO_5038481198" description="ABC transporter substrate-binding protein PnrA-like domain-containing protein" evidence="2">
    <location>
        <begin position="21"/>
        <end position="340"/>
    </location>
</feature>
<proteinExistence type="predicted"/>
<evidence type="ECO:0000313" key="4">
    <source>
        <dbReference type="EMBL" id="GFJ87187.1"/>
    </source>
</evidence>
<evidence type="ECO:0000259" key="3">
    <source>
        <dbReference type="Pfam" id="PF02608"/>
    </source>
</evidence>
<evidence type="ECO:0000313" key="5">
    <source>
        <dbReference type="Proteomes" id="UP000482960"/>
    </source>
</evidence>
<dbReference type="Pfam" id="PF02608">
    <property type="entry name" value="Bmp"/>
    <property type="match status" value="1"/>
</dbReference>
<comment type="caution">
    <text evidence="4">The sequence shown here is derived from an EMBL/GenBank/DDBJ whole genome shotgun (WGS) entry which is preliminary data.</text>
</comment>
<dbReference type="InterPro" id="IPR052910">
    <property type="entry name" value="ABC-Purine-Binding"/>
</dbReference>
<name>A0A6V8KZC9_9ACTN</name>
<dbReference type="AlphaFoldDB" id="A0A6V8KZC9"/>
<protein>
    <recommendedName>
        <fullName evidence="3">ABC transporter substrate-binding protein PnrA-like domain-containing protein</fullName>
    </recommendedName>
</protein>
<dbReference type="EMBL" id="BLPG01000001">
    <property type="protein sequence ID" value="GFJ87187.1"/>
    <property type="molecule type" value="Genomic_DNA"/>
</dbReference>
<evidence type="ECO:0000256" key="1">
    <source>
        <dbReference type="ARBA" id="ARBA00022729"/>
    </source>
</evidence>
<evidence type="ECO:0000256" key="2">
    <source>
        <dbReference type="SAM" id="SignalP"/>
    </source>
</evidence>
<dbReference type="CDD" id="cd06304">
    <property type="entry name" value="PBP1_BmpA_Med_PnrA-like"/>
    <property type="match status" value="1"/>
</dbReference>
<dbReference type="RefSeq" id="WP_173074040.1">
    <property type="nucleotide sequence ID" value="NZ_BAABJB010000016.1"/>
</dbReference>
<dbReference type="Proteomes" id="UP000482960">
    <property type="component" value="Unassembled WGS sequence"/>
</dbReference>